<keyword evidence="4" id="KW-1185">Reference proteome</keyword>
<evidence type="ECO:0000313" key="3">
    <source>
        <dbReference type="EMBL" id="KAK8860837.1"/>
    </source>
</evidence>
<dbReference type="EMBL" id="JAPFFF010000550">
    <property type="protein sequence ID" value="KAK8834018.1"/>
    <property type="molecule type" value="Genomic_DNA"/>
</dbReference>
<organism evidence="1 4">
    <name type="scientific">Tritrichomonas musculus</name>
    <dbReference type="NCBI Taxonomy" id="1915356"/>
    <lineage>
        <taxon>Eukaryota</taxon>
        <taxon>Metamonada</taxon>
        <taxon>Parabasalia</taxon>
        <taxon>Tritrichomonadida</taxon>
        <taxon>Tritrichomonadidae</taxon>
        <taxon>Tritrichomonas</taxon>
    </lineage>
</organism>
<dbReference type="EMBL" id="JAPFFF010000628">
    <property type="protein sequence ID" value="KAK8833850.1"/>
    <property type="molecule type" value="Genomic_DNA"/>
</dbReference>
<sequence>MKYIKNAVRGLAEALCILKKDSEGTRATEHDTECNKQEDNKLAAHATATKIKCISNCYMHASGIIDVVTQPNVPAKEIVEFGQESIECIR</sequence>
<evidence type="ECO:0000313" key="2">
    <source>
        <dbReference type="EMBL" id="KAK8834018.1"/>
    </source>
</evidence>
<dbReference type="Proteomes" id="UP001470230">
    <property type="component" value="Unassembled WGS sequence"/>
</dbReference>
<accession>A0ABR2GIV4</accession>
<proteinExistence type="predicted"/>
<reference evidence="1 4" key="1">
    <citation type="submission" date="2024-04" db="EMBL/GenBank/DDBJ databases">
        <title>Tritrichomonas musculus Genome.</title>
        <authorList>
            <person name="Alves-Ferreira E."/>
            <person name="Grigg M."/>
            <person name="Lorenzi H."/>
            <person name="Galac M."/>
        </authorList>
    </citation>
    <scope>NUCLEOTIDE SEQUENCE [LARGE SCALE GENOMIC DNA]</scope>
    <source>
        <strain evidence="1 4">EAF2021</strain>
    </source>
</reference>
<evidence type="ECO:0000313" key="1">
    <source>
        <dbReference type="EMBL" id="KAK8833850.1"/>
    </source>
</evidence>
<evidence type="ECO:0000313" key="4">
    <source>
        <dbReference type="Proteomes" id="UP001470230"/>
    </source>
</evidence>
<dbReference type="EMBL" id="JAPFFF010000018">
    <property type="protein sequence ID" value="KAK8860837.1"/>
    <property type="molecule type" value="Genomic_DNA"/>
</dbReference>
<name>A0ABR2GIV4_9EUKA</name>
<comment type="caution">
    <text evidence="1">The sequence shown here is derived from an EMBL/GenBank/DDBJ whole genome shotgun (WGS) entry which is preliminary data.</text>
</comment>
<protein>
    <submittedName>
        <fullName evidence="1">Uncharacterized protein</fullName>
    </submittedName>
</protein>
<gene>
    <name evidence="3" type="ORF">M9Y10_012529</name>
    <name evidence="2" type="ORF">M9Y10_037194</name>
    <name evidence="1" type="ORF">M9Y10_040098</name>
</gene>